<evidence type="ECO:0000313" key="3">
    <source>
        <dbReference type="Proteomes" id="UP000216840"/>
    </source>
</evidence>
<dbReference type="EMBL" id="NGJN01000004">
    <property type="protein sequence ID" value="OZV68470.1"/>
    <property type="molecule type" value="Genomic_DNA"/>
</dbReference>
<dbReference type="Pfam" id="PF01841">
    <property type="entry name" value="Transglut_core"/>
    <property type="match status" value="1"/>
</dbReference>
<name>A0A265UT49_9FLAO</name>
<dbReference type="InterPro" id="IPR013589">
    <property type="entry name" value="Bac_transglu_N"/>
</dbReference>
<dbReference type="PANTHER" id="PTHR33490:SF1">
    <property type="entry name" value="SLL1233 PROTEIN"/>
    <property type="match status" value="1"/>
</dbReference>
<dbReference type="AlphaFoldDB" id="A0A265UT49"/>
<keyword evidence="3" id="KW-1185">Reference proteome</keyword>
<dbReference type="Pfam" id="PF08379">
    <property type="entry name" value="Bact_transglu_N"/>
    <property type="match status" value="1"/>
</dbReference>
<evidence type="ECO:0000313" key="2">
    <source>
        <dbReference type="EMBL" id="OZV68470.1"/>
    </source>
</evidence>
<dbReference type="InterPro" id="IPR038765">
    <property type="entry name" value="Papain-like_cys_pep_sf"/>
</dbReference>
<evidence type="ECO:0000259" key="1">
    <source>
        <dbReference type="SMART" id="SM00460"/>
    </source>
</evidence>
<gene>
    <name evidence="2" type="ORF">CA834_08305</name>
</gene>
<dbReference type="Proteomes" id="UP000216840">
    <property type="component" value="Unassembled WGS sequence"/>
</dbReference>
<accession>A0A265UT49</accession>
<sequence length="284" mass="32556">MEVAKTYKITHQTQYIFDSDVFLEPHYLRFRPKETAFLKNLEFSLELNPKPAGHRIIEDENHALVDFCWFEGLTNQFTISAQSVVNTVDYNPFNFILYPTRYNQLPFQYSEKQKKLLGSALEHLPISKDLMAFGNAIQQSAKNNTLDYISNLTKQVHQDFKVVYREEGAPMHPNETFELKKGSCRDLSWMLIHLLRQQGMAARFVSGYFYFEMDKPGYELHAWVDLYLPGAGWLGVDPSHGILTGNSHFPVASSTHYDDTMPVFGGIRGSATSQLITNLSIELV</sequence>
<dbReference type="SMART" id="SM00460">
    <property type="entry name" value="TGc"/>
    <property type="match status" value="1"/>
</dbReference>
<protein>
    <submittedName>
        <fullName evidence="2">Transglutaminase</fullName>
    </submittedName>
</protein>
<dbReference type="SUPFAM" id="SSF54001">
    <property type="entry name" value="Cysteine proteinases"/>
    <property type="match status" value="1"/>
</dbReference>
<reference evidence="2 3" key="1">
    <citation type="submission" date="2017-05" db="EMBL/GenBank/DDBJ databases">
        <title>The draft genome sequence of Idiomarina salinarum WNB302.</title>
        <authorList>
            <person name="Sun Y."/>
            <person name="Chen B."/>
            <person name="Du Z."/>
        </authorList>
    </citation>
    <scope>NUCLEOTIDE SEQUENCE [LARGE SCALE GENOMIC DNA]</scope>
    <source>
        <strain evidence="2 3">WNB302</strain>
    </source>
</reference>
<dbReference type="PANTHER" id="PTHR33490">
    <property type="entry name" value="BLR5614 PROTEIN-RELATED"/>
    <property type="match status" value="1"/>
</dbReference>
<proteinExistence type="predicted"/>
<dbReference type="RefSeq" id="WP_094968234.1">
    <property type="nucleotide sequence ID" value="NZ_NGJN01000004.1"/>
</dbReference>
<dbReference type="Gene3D" id="3.10.620.30">
    <property type="match status" value="1"/>
</dbReference>
<dbReference type="InterPro" id="IPR002931">
    <property type="entry name" value="Transglutaminase-like"/>
</dbReference>
<comment type="caution">
    <text evidence="2">The sequence shown here is derived from an EMBL/GenBank/DDBJ whole genome shotgun (WGS) entry which is preliminary data.</text>
</comment>
<organism evidence="2 3">
    <name type="scientific">Winogradskyella aurantia</name>
    <dbReference type="NCBI Taxonomy" id="1915063"/>
    <lineage>
        <taxon>Bacteria</taxon>
        <taxon>Pseudomonadati</taxon>
        <taxon>Bacteroidota</taxon>
        <taxon>Flavobacteriia</taxon>
        <taxon>Flavobacteriales</taxon>
        <taxon>Flavobacteriaceae</taxon>
        <taxon>Winogradskyella</taxon>
    </lineage>
</organism>
<dbReference type="OrthoDB" id="9804872at2"/>
<feature type="domain" description="Transglutaminase-like" evidence="1">
    <location>
        <begin position="176"/>
        <end position="240"/>
    </location>
</feature>